<evidence type="ECO:0000313" key="2">
    <source>
        <dbReference type="Proteomes" id="UP000255382"/>
    </source>
</evidence>
<evidence type="ECO:0000313" key="1">
    <source>
        <dbReference type="EMBL" id="STV26864.1"/>
    </source>
</evidence>
<dbReference type="Proteomes" id="UP000255382">
    <property type="component" value="Unassembled WGS sequence"/>
</dbReference>
<accession>A0A378B3E8</accession>
<protein>
    <submittedName>
        <fullName evidence="1">Uncharacterized protein</fullName>
    </submittedName>
</protein>
<organism evidence="1 2">
    <name type="scientific">Klebsiella pneumoniae subsp. ozaenae</name>
    <dbReference type="NCBI Taxonomy" id="574"/>
    <lineage>
        <taxon>Bacteria</taxon>
        <taxon>Pseudomonadati</taxon>
        <taxon>Pseudomonadota</taxon>
        <taxon>Gammaproteobacteria</taxon>
        <taxon>Enterobacterales</taxon>
        <taxon>Enterobacteriaceae</taxon>
        <taxon>Klebsiella/Raoultella group</taxon>
        <taxon>Klebsiella</taxon>
        <taxon>Klebsiella pneumoniae complex</taxon>
    </lineage>
</organism>
<dbReference type="AlphaFoldDB" id="A0A378B3E8"/>
<name>A0A378B3E8_KLEPO</name>
<reference evidence="1 2" key="1">
    <citation type="submission" date="2018-06" db="EMBL/GenBank/DDBJ databases">
        <authorList>
            <consortium name="Pathogen Informatics"/>
            <person name="Doyle S."/>
        </authorList>
    </citation>
    <scope>NUCLEOTIDE SEQUENCE [LARGE SCALE GENOMIC DNA]</scope>
    <source>
        <strain evidence="1 2">NCTC5050</strain>
    </source>
</reference>
<sequence>MVGRPFIAEVAMLRQRRMVGKVARIGERGAKDRRGGGRLLHTVQLIVQVGDGEMDFAIGAVRRG</sequence>
<keyword evidence="2" id="KW-1185">Reference proteome</keyword>
<gene>
    <name evidence="1" type="ORF">NCTC5050_03942</name>
</gene>
<dbReference type="EMBL" id="UGLZ01000005">
    <property type="protein sequence ID" value="STV26864.1"/>
    <property type="molecule type" value="Genomic_DNA"/>
</dbReference>
<proteinExistence type="predicted"/>